<evidence type="ECO:0000256" key="1">
    <source>
        <dbReference type="PIRNR" id="PIRNR000915"/>
    </source>
</evidence>
<dbReference type="GO" id="GO:0046872">
    <property type="term" value="F:metal ion binding"/>
    <property type="evidence" value="ECO:0007669"/>
    <property type="project" value="UniProtKB-KW"/>
</dbReference>
<dbReference type="FunFam" id="3.40.50.1000:FF:000170">
    <property type="entry name" value="4-nitrophenylphosphatase"/>
    <property type="match status" value="1"/>
</dbReference>
<dbReference type="SUPFAM" id="SSF56784">
    <property type="entry name" value="HAD-like"/>
    <property type="match status" value="1"/>
</dbReference>
<evidence type="ECO:0000256" key="2">
    <source>
        <dbReference type="PIRSR" id="PIRSR000915-1"/>
    </source>
</evidence>
<dbReference type="InterPro" id="IPR036412">
    <property type="entry name" value="HAD-like_sf"/>
</dbReference>
<dbReference type="EMBL" id="KE525369">
    <property type="protein sequence ID" value="KFB52167.1"/>
    <property type="molecule type" value="Genomic_DNA"/>
</dbReference>
<keyword evidence="4" id="KW-0460">Magnesium</keyword>
<evidence type="ECO:0000256" key="4">
    <source>
        <dbReference type="PIRSR" id="PIRSR000915-3"/>
    </source>
</evidence>
<dbReference type="PIRSF" id="PIRSF000915">
    <property type="entry name" value="PGP-type_phosphatase"/>
    <property type="match status" value="1"/>
</dbReference>
<keyword evidence="1" id="KW-0378">Hydrolase</keyword>
<reference evidence="6" key="2">
    <citation type="submission" date="2020-05" db="UniProtKB">
        <authorList>
            <consortium name="EnsemblMetazoa"/>
        </authorList>
    </citation>
    <scope>IDENTIFICATION</scope>
</reference>
<dbReference type="Pfam" id="PF13242">
    <property type="entry name" value="Hydrolase_like"/>
    <property type="match status" value="1"/>
</dbReference>
<feature type="binding site" evidence="4">
    <location>
        <position position="30"/>
    </location>
    <ligand>
        <name>Mg(2+)</name>
        <dbReference type="ChEBI" id="CHEBI:18420"/>
    </ligand>
</feature>
<name>A0A084WPM3_ANOSI</name>
<dbReference type="VEuPathDB" id="VectorBase:ASIC020495"/>
<feature type="binding site" evidence="3">
    <location>
        <position position="222"/>
    </location>
    <ligand>
        <name>substrate</name>
    </ligand>
</feature>
<feature type="binding site" evidence="4">
    <location>
        <position position="28"/>
    </location>
    <ligand>
        <name>Mg(2+)</name>
        <dbReference type="ChEBI" id="CHEBI:18420"/>
    </ligand>
</feature>
<dbReference type="GO" id="GO:0016791">
    <property type="term" value="F:phosphatase activity"/>
    <property type="evidence" value="ECO:0007669"/>
    <property type="project" value="TreeGrafter"/>
</dbReference>
<dbReference type="OMA" id="WHPAQSI"/>
<protein>
    <submittedName>
        <fullName evidence="5">AGAP000094-PA-like protein</fullName>
    </submittedName>
</protein>
<comment type="cofactor">
    <cofactor evidence="4">
        <name>Mg(2+)</name>
        <dbReference type="ChEBI" id="CHEBI:18420"/>
    </cofactor>
    <text evidence="4">Divalent metal ions. Mg(2+) is the most effective.</text>
</comment>
<evidence type="ECO:0000313" key="5">
    <source>
        <dbReference type="EMBL" id="KFB52167.1"/>
    </source>
</evidence>
<evidence type="ECO:0000256" key="3">
    <source>
        <dbReference type="PIRSR" id="PIRSR000915-2"/>
    </source>
</evidence>
<dbReference type="InterPro" id="IPR006357">
    <property type="entry name" value="HAD-SF_hydro_IIA"/>
</dbReference>
<dbReference type="InterPro" id="IPR023214">
    <property type="entry name" value="HAD_sf"/>
</dbReference>
<organism evidence="5">
    <name type="scientific">Anopheles sinensis</name>
    <name type="common">Mosquito</name>
    <dbReference type="NCBI Taxonomy" id="74873"/>
    <lineage>
        <taxon>Eukaryota</taxon>
        <taxon>Metazoa</taxon>
        <taxon>Ecdysozoa</taxon>
        <taxon>Arthropoda</taxon>
        <taxon>Hexapoda</taxon>
        <taxon>Insecta</taxon>
        <taxon>Pterygota</taxon>
        <taxon>Neoptera</taxon>
        <taxon>Endopterygota</taxon>
        <taxon>Diptera</taxon>
        <taxon>Nematocera</taxon>
        <taxon>Culicoidea</taxon>
        <taxon>Culicidae</taxon>
        <taxon>Anophelinae</taxon>
        <taxon>Anopheles</taxon>
    </lineage>
</organism>
<keyword evidence="4" id="KW-0479">Metal-binding</keyword>
<proteinExistence type="inferred from homology"/>
<dbReference type="NCBIfam" id="TIGR01460">
    <property type="entry name" value="HAD-SF-IIA"/>
    <property type="match status" value="1"/>
</dbReference>
<dbReference type="PANTHER" id="PTHR19288:SF4">
    <property type="entry name" value="RE04130P-RELATED"/>
    <property type="match status" value="1"/>
</dbReference>
<gene>
    <name evidence="5" type="ORF">ZHAS_00020495</name>
</gene>
<dbReference type="EnsemblMetazoa" id="ASIC020495-RA">
    <property type="protein sequence ID" value="ASIC020495-PA"/>
    <property type="gene ID" value="ASIC020495"/>
</dbReference>
<dbReference type="PANTHER" id="PTHR19288">
    <property type="entry name" value="4-NITROPHENYLPHOSPHATASE-RELATED"/>
    <property type="match status" value="1"/>
</dbReference>
<evidence type="ECO:0000313" key="7">
    <source>
        <dbReference type="Proteomes" id="UP000030765"/>
    </source>
</evidence>
<feature type="active site" description="Nucleophile" evidence="2">
    <location>
        <position position="28"/>
    </location>
</feature>
<feature type="binding site" evidence="4">
    <location>
        <position position="248"/>
    </location>
    <ligand>
        <name>Mg(2+)</name>
        <dbReference type="ChEBI" id="CHEBI:18420"/>
    </ligand>
</feature>
<dbReference type="Pfam" id="PF13344">
    <property type="entry name" value="Hydrolase_6"/>
    <property type="match status" value="1"/>
</dbReference>
<feature type="active site" description="Proton donor" evidence="2">
    <location>
        <position position="30"/>
    </location>
</feature>
<dbReference type="EMBL" id="ATLV01025102">
    <property type="status" value="NOT_ANNOTATED_CDS"/>
    <property type="molecule type" value="Genomic_DNA"/>
</dbReference>
<accession>A0A084WPM3</accession>
<evidence type="ECO:0000313" key="6">
    <source>
        <dbReference type="EnsemblMetazoa" id="ASIC020495-PA"/>
    </source>
</evidence>
<dbReference type="VEuPathDB" id="VectorBase:ASIS012812"/>
<dbReference type="Proteomes" id="UP000030765">
    <property type="component" value="Unassembled WGS sequence"/>
</dbReference>
<dbReference type="STRING" id="74873.A0A084WPM3"/>
<sequence length="308" mass="34078">MSRGRHILELSEEESRQFLGSFDAVVLDCDGVLWSVYDSIEGADAALKLLRGSGKTVKFITNNSVRPIVSYRQQLQALGFAVQEADIIHPAASIVRYLRARAFDGLIYCLGTDNFKGVLQQAGFQLLDGPAQPLPESFHQIIATVDDRAPVRAVVVDVDFNANYPKLMRAEMYLKRHPDCLLIAGAPDRKIHVKPGCDMIGPGAFVELLEKAVGKRAIVLGKPGYHLRSIVRDQCELGQPARTLLIGDMLEQDMAFASLCGFQKLLVLSGGTSKEQMLRTESPLQEADYYADSLKDFVQLYAKAYSRK</sequence>
<dbReference type="Gene3D" id="3.40.50.1000">
    <property type="entry name" value="HAD superfamily/HAD-like"/>
    <property type="match status" value="2"/>
</dbReference>
<dbReference type="OrthoDB" id="413953at2759"/>
<dbReference type="GO" id="GO:0005737">
    <property type="term" value="C:cytoplasm"/>
    <property type="evidence" value="ECO:0007669"/>
    <property type="project" value="TreeGrafter"/>
</dbReference>
<keyword evidence="7" id="KW-1185">Reference proteome</keyword>
<reference evidence="5 7" key="1">
    <citation type="journal article" date="2014" name="BMC Genomics">
        <title>Genome sequence of Anopheles sinensis provides insight into genetics basis of mosquito competence for malaria parasites.</title>
        <authorList>
            <person name="Zhou D."/>
            <person name="Zhang D."/>
            <person name="Ding G."/>
            <person name="Shi L."/>
            <person name="Hou Q."/>
            <person name="Ye Y."/>
            <person name="Xu Y."/>
            <person name="Zhou H."/>
            <person name="Xiong C."/>
            <person name="Li S."/>
            <person name="Yu J."/>
            <person name="Hong S."/>
            <person name="Yu X."/>
            <person name="Zou P."/>
            <person name="Chen C."/>
            <person name="Chang X."/>
            <person name="Wang W."/>
            <person name="Lv Y."/>
            <person name="Sun Y."/>
            <person name="Ma L."/>
            <person name="Shen B."/>
            <person name="Zhu C."/>
        </authorList>
    </citation>
    <scope>NUCLEOTIDE SEQUENCE [LARGE SCALE GENOMIC DNA]</scope>
</reference>
<dbReference type="AlphaFoldDB" id="A0A084WPM3"/>
<comment type="similarity">
    <text evidence="1">Belongs to the HAD-like hydrolase superfamily.</text>
</comment>